<accession>A0A6H5IEZ0</accession>
<dbReference type="Proteomes" id="UP000479190">
    <property type="component" value="Unassembled WGS sequence"/>
</dbReference>
<feature type="compositionally biased region" description="Polar residues" evidence="1">
    <location>
        <begin position="1"/>
        <end position="15"/>
    </location>
</feature>
<dbReference type="EMBL" id="CADCXV010000805">
    <property type="protein sequence ID" value="CAB0035930.1"/>
    <property type="molecule type" value="Genomic_DNA"/>
</dbReference>
<protein>
    <submittedName>
        <fullName evidence="2">Uncharacterized protein</fullName>
    </submittedName>
</protein>
<name>A0A6H5IEZ0_9HYME</name>
<dbReference type="OrthoDB" id="7372677at2759"/>
<gene>
    <name evidence="2" type="ORF">TBRA_LOCUS7813</name>
</gene>
<sequence>MPGTPTTEQQNSSAEVNRVPEDPTSVVVVVQPRDDRQPSPPAATNVPAREITQTDKLNKRLLVSFLNRMNSQSDSQKDEPVSDEEENNKEDSDSSFE</sequence>
<feature type="region of interest" description="Disordered" evidence="1">
    <location>
        <begin position="1"/>
        <end position="97"/>
    </location>
</feature>
<keyword evidence="3" id="KW-1185">Reference proteome</keyword>
<feature type="compositionally biased region" description="Acidic residues" evidence="1">
    <location>
        <begin position="81"/>
        <end position="97"/>
    </location>
</feature>
<dbReference type="AlphaFoldDB" id="A0A6H5IEZ0"/>
<evidence type="ECO:0000256" key="1">
    <source>
        <dbReference type="SAM" id="MobiDB-lite"/>
    </source>
</evidence>
<organism evidence="2 3">
    <name type="scientific">Trichogramma brassicae</name>
    <dbReference type="NCBI Taxonomy" id="86971"/>
    <lineage>
        <taxon>Eukaryota</taxon>
        <taxon>Metazoa</taxon>
        <taxon>Ecdysozoa</taxon>
        <taxon>Arthropoda</taxon>
        <taxon>Hexapoda</taxon>
        <taxon>Insecta</taxon>
        <taxon>Pterygota</taxon>
        <taxon>Neoptera</taxon>
        <taxon>Endopterygota</taxon>
        <taxon>Hymenoptera</taxon>
        <taxon>Apocrita</taxon>
        <taxon>Proctotrupomorpha</taxon>
        <taxon>Chalcidoidea</taxon>
        <taxon>Trichogrammatidae</taxon>
        <taxon>Trichogramma</taxon>
    </lineage>
</organism>
<evidence type="ECO:0000313" key="2">
    <source>
        <dbReference type="EMBL" id="CAB0035930.1"/>
    </source>
</evidence>
<proteinExistence type="predicted"/>
<reference evidence="2 3" key="1">
    <citation type="submission" date="2020-02" db="EMBL/GenBank/DDBJ databases">
        <authorList>
            <person name="Ferguson B K."/>
        </authorList>
    </citation>
    <scope>NUCLEOTIDE SEQUENCE [LARGE SCALE GENOMIC DNA]</scope>
</reference>
<evidence type="ECO:0000313" key="3">
    <source>
        <dbReference type="Proteomes" id="UP000479190"/>
    </source>
</evidence>